<dbReference type="Pfam" id="PF19984">
    <property type="entry name" value="DUF6420"/>
    <property type="match status" value="1"/>
</dbReference>
<protein>
    <submittedName>
        <fullName evidence="1">DUF6420 family protein</fullName>
    </submittedName>
</protein>
<dbReference type="EMBL" id="JAVREZ010000015">
    <property type="protein sequence ID" value="MDT0485241.1"/>
    <property type="molecule type" value="Genomic_DNA"/>
</dbReference>
<gene>
    <name evidence="1" type="ORF">RNB18_34550</name>
</gene>
<dbReference type="RefSeq" id="WP_311718030.1">
    <property type="nucleotide sequence ID" value="NZ_JAVREZ010000015.1"/>
</dbReference>
<evidence type="ECO:0000313" key="2">
    <source>
        <dbReference type="Proteomes" id="UP001183824"/>
    </source>
</evidence>
<accession>A0ABU2VI19</accession>
<dbReference type="InterPro" id="IPR046305">
    <property type="entry name" value="DUF6420"/>
</dbReference>
<proteinExistence type="predicted"/>
<sequence>MTTEYHDAAGPDTEYDGLPALLAGESGLPRIHPYAPIPVEPTRALYITPGGGRLQIIRPITRPIEKRAHILVTLDHWGRPAQLTDEKNAAYTRLALAVKAHCVQAGCRHHPEYEDNALRIFEVITEGITIAAFVRAALAIELGDFTPTDRLLQETEALAGPVRQAGEGDRANGG</sequence>
<comment type="caution">
    <text evidence="1">The sequence shown here is derived from an EMBL/GenBank/DDBJ whole genome shotgun (WGS) entry which is preliminary data.</text>
</comment>
<evidence type="ECO:0000313" key="1">
    <source>
        <dbReference type="EMBL" id="MDT0485241.1"/>
    </source>
</evidence>
<organism evidence="1 2">
    <name type="scientific">Streptomyces doebereineriae</name>
    <dbReference type="NCBI Taxonomy" id="3075528"/>
    <lineage>
        <taxon>Bacteria</taxon>
        <taxon>Bacillati</taxon>
        <taxon>Actinomycetota</taxon>
        <taxon>Actinomycetes</taxon>
        <taxon>Kitasatosporales</taxon>
        <taxon>Streptomycetaceae</taxon>
        <taxon>Streptomyces</taxon>
    </lineage>
</organism>
<reference evidence="2" key="1">
    <citation type="submission" date="2023-07" db="EMBL/GenBank/DDBJ databases">
        <title>30 novel species of actinomycetes from the DSMZ collection.</title>
        <authorList>
            <person name="Nouioui I."/>
        </authorList>
    </citation>
    <scope>NUCLEOTIDE SEQUENCE [LARGE SCALE GENOMIC DNA]</scope>
    <source>
        <strain evidence="2">DSM 41640</strain>
    </source>
</reference>
<keyword evidence="2" id="KW-1185">Reference proteome</keyword>
<dbReference type="Proteomes" id="UP001183824">
    <property type="component" value="Unassembled WGS sequence"/>
</dbReference>
<name>A0ABU2VI19_9ACTN</name>